<feature type="domain" description="Replicative helicase loading/DNA remodeling protein DnaB N-terminal winged helix" evidence="4">
    <location>
        <begin position="10"/>
        <end position="240"/>
    </location>
</feature>
<keyword evidence="6" id="KW-1185">Reference proteome</keyword>
<dbReference type="InterPro" id="IPR006343">
    <property type="entry name" value="DnaB/C_C"/>
</dbReference>
<name>A0A838CMU0_9BACI</name>
<evidence type="ECO:0000313" key="5">
    <source>
        <dbReference type="EMBL" id="MBA2173370.1"/>
    </source>
</evidence>
<evidence type="ECO:0000256" key="2">
    <source>
        <dbReference type="SAM" id="MobiDB-lite"/>
    </source>
</evidence>
<evidence type="ECO:0000259" key="4">
    <source>
        <dbReference type="Pfam" id="PF25888"/>
    </source>
</evidence>
<accession>A0A838CMU0</accession>
<dbReference type="InterPro" id="IPR034829">
    <property type="entry name" value="DnaD-like_sf"/>
</dbReference>
<feature type="region of interest" description="Disordered" evidence="2">
    <location>
        <begin position="268"/>
        <end position="300"/>
    </location>
</feature>
<dbReference type="EMBL" id="JACEFG010000001">
    <property type="protein sequence ID" value="MBA2173370.1"/>
    <property type="molecule type" value="Genomic_DNA"/>
</dbReference>
<dbReference type="RefSeq" id="WP_181470442.1">
    <property type="nucleotide sequence ID" value="NZ_JACEFG010000001.1"/>
</dbReference>
<dbReference type="InterPro" id="IPR058660">
    <property type="entry name" value="WHD_DnaB"/>
</dbReference>
<evidence type="ECO:0000256" key="1">
    <source>
        <dbReference type="ARBA" id="ARBA00093462"/>
    </source>
</evidence>
<evidence type="ECO:0000259" key="3">
    <source>
        <dbReference type="Pfam" id="PF07261"/>
    </source>
</evidence>
<reference evidence="5 6" key="1">
    <citation type="journal article" date="2004" name="Extremophiles">
        <title>Halobacillus locisalis sp. nov., a halophilic bacterium isolated from a marine solar saltern of the Yellow Sea in Korea.</title>
        <authorList>
            <person name="Yoon J.H."/>
            <person name="Kang K.H."/>
            <person name="Oh T.K."/>
            <person name="Park Y.H."/>
        </authorList>
    </citation>
    <scope>NUCLEOTIDE SEQUENCE [LARGE SCALE GENOMIC DNA]</scope>
    <source>
        <strain evidence="5 6">KCTC 3788</strain>
    </source>
</reference>
<feature type="compositionally biased region" description="Basic and acidic residues" evidence="2">
    <location>
        <begin position="268"/>
        <end position="287"/>
    </location>
</feature>
<feature type="domain" description="DnaB/C C-terminal" evidence="3">
    <location>
        <begin position="326"/>
        <end position="384"/>
    </location>
</feature>
<feature type="region of interest" description="Disordered" evidence="2">
    <location>
        <begin position="402"/>
        <end position="450"/>
    </location>
</feature>
<organism evidence="5 6">
    <name type="scientific">Halobacillus locisalis</name>
    <dbReference type="NCBI Taxonomy" id="220753"/>
    <lineage>
        <taxon>Bacteria</taxon>
        <taxon>Bacillati</taxon>
        <taxon>Bacillota</taxon>
        <taxon>Bacilli</taxon>
        <taxon>Bacillales</taxon>
        <taxon>Bacillaceae</taxon>
        <taxon>Halobacillus</taxon>
    </lineage>
</organism>
<gene>
    <name evidence="5" type="ORF">H0266_00495</name>
</gene>
<protein>
    <submittedName>
        <fullName evidence="5">DnaD domain protein</fullName>
    </submittedName>
</protein>
<dbReference type="AlphaFoldDB" id="A0A838CMU0"/>
<dbReference type="Pfam" id="PF07261">
    <property type="entry name" value="DnaB_2"/>
    <property type="match status" value="1"/>
</dbReference>
<comment type="similarity">
    <text evidence="1">Belongs to the DnaB/DnaD family.</text>
</comment>
<proteinExistence type="inferred from homology"/>
<dbReference type="Pfam" id="PF25888">
    <property type="entry name" value="WHD_DnaB"/>
    <property type="match status" value="1"/>
</dbReference>
<comment type="caution">
    <text evidence="5">The sequence shown here is derived from an EMBL/GenBank/DDBJ whole genome shotgun (WGS) entry which is preliminary data.</text>
</comment>
<dbReference type="Gene3D" id="1.10.10.630">
    <property type="entry name" value="DnaD domain-like"/>
    <property type="match status" value="1"/>
</dbReference>
<sequence length="450" mass="51922">MNSSIGKLLPVDGFKLTKRGELPKGAHRSLTHLYQPIIGRLAVALYQTLVSEYEMTDAEQVQSHHTLMSYLSAPLDQIYEARKQLEAIGLLRTFKQSTVDTQTEYVYTLYPPFPPEEFLRDDMLSLLLHHEIGEDKYQRLHAKLVRPDPSLASYEEVTASFDEVFHAVTSGPIPVREKVENNGQSTKAQGPSLQNDRVDFEWLHQSLKQKMYISEKVLTGYNKRLITQLASLYNLTSLELEKAVTWAIDENNELVIEELKTACHDFMKEKPKPNQDKQLDLRDKVKPSEPSNQKKSKRDQLVERFEQISPRELLEDLSRGNHAADQDLKVIRDVMTEQGLTPGVMNVLVHYVMLRTDQKLSKPYVEKIASHWARKNVKTVNQAMNLATAEHQKYQQWGQQKTYQRKGAKDEVIPEWFNKQKRREAKPTEDEAVNTDELAEQLKRLTNKGN</sequence>
<dbReference type="Proteomes" id="UP000571017">
    <property type="component" value="Unassembled WGS sequence"/>
</dbReference>
<evidence type="ECO:0000313" key="6">
    <source>
        <dbReference type="Proteomes" id="UP000571017"/>
    </source>
</evidence>
<feature type="compositionally biased region" description="Acidic residues" evidence="2">
    <location>
        <begin position="430"/>
        <end position="439"/>
    </location>
</feature>